<gene>
    <name evidence="10" type="ORF">FB558_3600</name>
</gene>
<comment type="cofactor">
    <cofactor evidence="8">
        <name>[2Fe-2S] cluster</name>
        <dbReference type="ChEBI" id="CHEBI:190135"/>
    </cofactor>
</comment>
<evidence type="ECO:0000256" key="4">
    <source>
        <dbReference type="ARBA" id="ARBA00022723"/>
    </source>
</evidence>
<proteinExistence type="inferred from homology"/>
<reference evidence="10 11" key="1">
    <citation type="submission" date="2019-06" db="EMBL/GenBank/DDBJ databases">
        <title>Sequencing the genomes of 1000 actinobacteria strains.</title>
        <authorList>
            <person name="Klenk H.-P."/>
        </authorList>
    </citation>
    <scope>NUCLEOTIDE SEQUENCE [LARGE SCALE GENOMIC DNA]</scope>
    <source>
        <strain evidence="10 11">DSM 45301</strain>
    </source>
</reference>
<dbReference type="EMBL" id="VFPA01000002">
    <property type="protein sequence ID" value="TQM11059.1"/>
    <property type="molecule type" value="Genomic_DNA"/>
</dbReference>
<dbReference type="PROSITE" id="PS51085">
    <property type="entry name" value="2FE2S_FER_2"/>
    <property type="match status" value="1"/>
</dbReference>
<evidence type="ECO:0000256" key="3">
    <source>
        <dbReference type="ARBA" id="ARBA00022714"/>
    </source>
</evidence>
<dbReference type="Gene3D" id="3.10.20.30">
    <property type="match status" value="1"/>
</dbReference>
<feature type="domain" description="2Fe-2S ferredoxin-type" evidence="9">
    <location>
        <begin position="4"/>
        <end position="95"/>
    </location>
</feature>
<dbReference type="Proteomes" id="UP000315677">
    <property type="component" value="Unassembled WGS sequence"/>
</dbReference>
<dbReference type="PANTHER" id="PTHR43112:SF3">
    <property type="entry name" value="FERREDOXIN-2, CHLOROPLASTIC"/>
    <property type="match status" value="1"/>
</dbReference>
<dbReference type="InterPro" id="IPR036010">
    <property type="entry name" value="2Fe-2S_ferredoxin-like_sf"/>
</dbReference>
<comment type="caution">
    <text evidence="10">The sequence shown here is derived from an EMBL/GenBank/DDBJ whole genome shotgun (WGS) entry which is preliminary data.</text>
</comment>
<dbReference type="SUPFAM" id="SSF54292">
    <property type="entry name" value="2Fe-2S ferredoxin-like"/>
    <property type="match status" value="1"/>
</dbReference>
<keyword evidence="6" id="KW-0408">Iron</keyword>
<accession>A0A543DP16</accession>
<evidence type="ECO:0000256" key="6">
    <source>
        <dbReference type="ARBA" id="ARBA00023004"/>
    </source>
</evidence>
<dbReference type="Pfam" id="PF00111">
    <property type="entry name" value="Fer2"/>
    <property type="match status" value="1"/>
</dbReference>
<dbReference type="InterPro" id="IPR001041">
    <property type="entry name" value="2Fe-2S_ferredoxin-type"/>
</dbReference>
<dbReference type="OrthoDB" id="4307358at2"/>
<dbReference type="InterPro" id="IPR012675">
    <property type="entry name" value="Beta-grasp_dom_sf"/>
</dbReference>
<keyword evidence="4" id="KW-0479">Metal-binding</keyword>
<name>A0A543DP16_9PSEU</name>
<evidence type="ECO:0000313" key="10">
    <source>
        <dbReference type="EMBL" id="TQM11059.1"/>
    </source>
</evidence>
<keyword evidence="7" id="KW-0411">Iron-sulfur</keyword>
<keyword evidence="5" id="KW-0249">Electron transport</keyword>
<evidence type="ECO:0000313" key="11">
    <source>
        <dbReference type="Proteomes" id="UP000315677"/>
    </source>
</evidence>
<dbReference type="GO" id="GO:0046872">
    <property type="term" value="F:metal ion binding"/>
    <property type="evidence" value="ECO:0007669"/>
    <property type="project" value="UniProtKB-KW"/>
</dbReference>
<keyword evidence="11" id="KW-1185">Reference proteome</keyword>
<evidence type="ECO:0000256" key="7">
    <source>
        <dbReference type="ARBA" id="ARBA00023014"/>
    </source>
</evidence>
<protein>
    <submittedName>
        <fullName evidence="10">Ferredoxin</fullName>
    </submittedName>
</protein>
<evidence type="ECO:0000256" key="1">
    <source>
        <dbReference type="ARBA" id="ARBA00007874"/>
    </source>
</evidence>
<evidence type="ECO:0000259" key="9">
    <source>
        <dbReference type="PROSITE" id="PS51085"/>
    </source>
</evidence>
<keyword evidence="3" id="KW-0001">2Fe-2S</keyword>
<evidence type="ECO:0000256" key="5">
    <source>
        <dbReference type="ARBA" id="ARBA00022982"/>
    </source>
</evidence>
<dbReference type="CDD" id="cd00207">
    <property type="entry name" value="fer2"/>
    <property type="match status" value="1"/>
</dbReference>
<keyword evidence="2" id="KW-0813">Transport</keyword>
<dbReference type="AlphaFoldDB" id="A0A543DP16"/>
<comment type="similarity">
    <text evidence="1">Belongs to the 2Fe2S plant-type ferredoxin family.</text>
</comment>
<sequence>MTGYDITIRNREGRVVHVDADRFLLEALEDAGFRLPFGCRFGACLTCAASVVEGEVDQTQGRAYALRPEQAADGYVLLCVAKPRTDCTVDVGVRRDLYVNQFRNGMRRRDRSAGSRDGR</sequence>
<organism evidence="10 11">
    <name type="scientific">Pseudonocardia kunmingensis</name>
    <dbReference type="NCBI Taxonomy" id="630975"/>
    <lineage>
        <taxon>Bacteria</taxon>
        <taxon>Bacillati</taxon>
        <taxon>Actinomycetota</taxon>
        <taxon>Actinomycetes</taxon>
        <taxon>Pseudonocardiales</taxon>
        <taxon>Pseudonocardiaceae</taxon>
        <taxon>Pseudonocardia</taxon>
    </lineage>
</organism>
<evidence type="ECO:0000256" key="8">
    <source>
        <dbReference type="ARBA" id="ARBA00034078"/>
    </source>
</evidence>
<dbReference type="GO" id="GO:0051537">
    <property type="term" value="F:2 iron, 2 sulfur cluster binding"/>
    <property type="evidence" value="ECO:0007669"/>
    <property type="project" value="UniProtKB-KW"/>
</dbReference>
<dbReference type="PANTHER" id="PTHR43112">
    <property type="entry name" value="FERREDOXIN"/>
    <property type="match status" value="1"/>
</dbReference>
<evidence type="ECO:0000256" key="2">
    <source>
        <dbReference type="ARBA" id="ARBA00022448"/>
    </source>
</evidence>